<keyword evidence="4 7" id="KW-0812">Transmembrane</keyword>
<dbReference type="Gene3D" id="1.10.3720.10">
    <property type="entry name" value="MetI-like"/>
    <property type="match status" value="1"/>
</dbReference>
<feature type="transmembrane region" description="Helical" evidence="7">
    <location>
        <begin position="268"/>
        <end position="289"/>
    </location>
</feature>
<feature type="transmembrane region" description="Helical" evidence="7">
    <location>
        <begin position="38"/>
        <end position="63"/>
    </location>
</feature>
<name>A0A4R0K247_9ACTN</name>
<comment type="subcellular location">
    <subcellularLocation>
        <location evidence="1 7">Cell membrane</location>
        <topology evidence="1 7">Multi-pass membrane protein</topology>
    </subcellularLocation>
</comment>
<gene>
    <name evidence="10" type="ORF">E0H75_20275</name>
</gene>
<feature type="transmembrane region" description="Helical" evidence="7">
    <location>
        <begin position="214"/>
        <end position="235"/>
    </location>
</feature>
<dbReference type="Pfam" id="PF00528">
    <property type="entry name" value="BPD_transp_1"/>
    <property type="match status" value="1"/>
</dbReference>
<dbReference type="Proteomes" id="UP000293342">
    <property type="component" value="Unassembled WGS sequence"/>
</dbReference>
<protein>
    <submittedName>
        <fullName evidence="10">Carbohydrate ABC transporter permease</fullName>
    </submittedName>
</protein>
<evidence type="ECO:0000256" key="5">
    <source>
        <dbReference type="ARBA" id="ARBA00022989"/>
    </source>
</evidence>
<proteinExistence type="inferred from homology"/>
<evidence type="ECO:0000256" key="4">
    <source>
        <dbReference type="ARBA" id="ARBA00022692"/>
    </source>
</evidence>
<dbReference type="InterPro" id="IPR035906">
    <property type="entry name" value="MetI-like_sf"/>
</dbReference>
<feature type="transmembrane region" description="Helical" evidence="7">
    <location>
        <begin position="166"/>
        <end position="185"/>
    </location>
</feature>
<keyword evidence="11" id="KW-1185">Reference proteome</keyword>
<dbReference type="PANTHER" id="PTHR43744">
    <property type="entry name" value="ABC TRANSPORTER PERMEASE PROTEIN MG189-RELATED-RELATED"/>
    <property type="match status" value="1"/>
</dbReference>
<evidence type="ECO:0000256" key="8">
    <source>
        <dbReference type="SAM" id="MobiDB-lite"/>
    </source>
</evidence>
<dbReference type="OrthoDB" id="9794684at2"/>
<feature type="compositionally biased region" description="Low complexity" evidence="8">
    <location>
        <begin position="1"/>
        <end position="26"/>
    </location>
</feature>
<dbReference type="GO" id="GO:0005886">
    <property type="term" value="C:plasma membrane"/>
    <property type="evidence" value="ECO:0007669"/>
    <property type="project" value="UniProtKB-SubCell"/>
</dbReference>
<dbReference type="EMBL" id="SJKD01000004">
    <property type="protein sequence ID" value="TCC48905.1"/>
    <property type="molecule type" value="Genomic_DNA"/>
</dbReference>
<feature type="transmembrane region" description="Helical" evidence="7">
    <location>
        <begin position="101"/>
        <end position="123"/>
    </location>
</feature>
<dbReference type="PROSITE" id="PS50928">
    <property type="entry name" value="ABC_TM1"/>
    <property type="match status" value="1"/>
</dbReference>
<comment type="similarity">
    <text evidence="7">Belongs to the binding-protein-dependent transport system permease family.</text>
</comment>
<sequence length="303" mass="32625">MGGRVTTTVIDPATTTRTSDPSSASPRRSRRRGSGGGAGAYIVLIALALFAIGPLVAVVFNAFKNNAEIGTNPLAPPTSLSLDNFTEAWTRGDFATTMRNSAIICLGAVLGTCLIAGLAAYALSHLQVPGSGIVVGYLFLGSALPVQLFLVPLFFLWTQLHLVDNLFGLIVIYWATDAPFATLLLRSFLLKIPKDYTEAARLDGASDLQIARRVVLPLAWPGFLTVALIVALWSWNEFFWAITFIHDPKLRPVATSFLAFQDQHSTDWGMTSAAAIFMLGPVVLLFLVLQRRFVSGLTAGGLK</sequence>
<dbReference type="SUPFAM" id="SSF161098">
    <property type="entry name" value="MetI-like"/>
    <property type="match status" value="1"/>
</dbReference>
<evidence type="ECO:0000256" key="2">
    <source>
        <dbReference type="ARBA" id="ARBA00022448"/>
    </source>
</evidence>
<dbReference type="CDD" id="cd06261">
    <property type="entry name" value="TM_PBP2"/>
    <property type="match status" value="1"/>
</dbReference>
<dbReference type="InterPro" id="IPR000515">
    <property type="entry name" value="MetI-like"/>
</dbReference>
<reference evidence="10 11" key="1">
    <citation type="submission" date="2019-02" db="EMBL/GenBank/DDBJ databases">
        <title>Kribbella capetownensis sp. nov. and Kribbella speibonae sp. nov., isolated from soil.</title>
        <authorList>
            <person name="Curtis S.M."/>
            <person name="Norton I."/>
            <person name="Everest G.J."/>
            <person name="Meyers P.R."/>
        </authorList>
    </citation>
    <scope>NUCLEOTIDE SEQUENCE [LARGE SCALE GENOMIC DNA]</scope>
    <source>
        <strain evidence="10 11">YM53</strain>
    </source>
</reference>
<evidence type="ECO:0000259" key="9">
    <source>
        <dbReference type="PROSITE" id="PS50928"/>
    </source>
</evidence>
<dbReference type="GO" id="GO:0055085">
    <property type="term" value="P:transmembrane transport"/>
    <property type="evidence" value="ECO:0007669"/>
    <property type="project" value="InterPro"/>
</dbReference>
<keyword evidence="5 7" id="KW-1133">Transmembrane helix</keyword>
<evidence type="ECO:0000313" key="11">
    <source>
        <dbReference type="Proteomes" id="UP000293342"/>
    </source>
</evidence>
<evidence type="ECO:0000256" key="7">
    <source>
        <dbReference type="RuleBase" id="RU363032"/>
    </source>
</evidence>
<keyword evidence="6 7" id="KW-0472">Membrane</keyword>
<feature type="region of interest" description="Disordered" evidence="8">
    <location>
        <begin position="1"/>
        <end position="35"/>
    </location>
</feature>
<feature type="transmembrane region" description="Helical" evidence="7">
    <location>
        <begin position="135"/>
        <end position="160"/>
    </location>
</feature>
<evidence type="ECO:0000256" key="3">
    <source>
        <dbReference type="ARBA" id="ARBA00022475"/>
    </source>
</evidence>
<evidence type="ECO:0000313" key="10">
    <source>
        <dbReference type="EMBL" id="TCC48905.1"/>
    </source>
</evidence>
<keyword evidence="3" id="KW-1003">Cell membrane</keyword>
<dbReference type="AlphaFoldDB" id="A0A4R0K247"/>
<organism evidence="10 11">
    <name type="scientific">Kribbella capetownensis</name>
    <dbReference type="NCBI Taxonomy" id="1572659"/>
    <lineage>
        <taxon>Bacteria</taxon>
        <taxon>Bacillati</taxon>
        <taxon>Actinomycetota</taxon>
        <taxon>Actinomycetes</taxon>
        <taxon>Propionibacteriales</taxon>
        <taxon>Kribbellaceae</taxon>
        <taxon>Kribbella</taxon>
    </lineage>
</organism>
<evidence type="ECO:0000256" key="6">
    <source>
        <dbReference type="ARBA" id="ARBA00023136"/>
    </source>
</evidence>
<keyword evidence="2 7" id="KW-0813">Transport</keyword>
<accession>A0A4R0K247</accession>
<evidence type="ECO:0000256" key="1">
    <source>
        <dbReference type="ARBA" id="ARBA00004651"/>
    </source>
</evidence>
<dbReference type="PANTHER" id="PTHR43744:SF8">
    <property type="entry name" value="SN-GLYCEROL-3-PHOSPHATE TRANSPORT SYSTEM PERMEASE PROTEIN UGPE"/>
    <property type="match status" value="1"/>
</dbReference>
<feature type="domain" description="ABC transmembrane type-1" evidence="9">
    <location>
        <begin position="98"/>
        <end position="289"/>
    </location>
</feature>
<comment type="caution">
    <text evidence="10">The sequence shown here is derived from an EMBL/GenBank/DDBJ whole genome shotgun (WGS) entry which is preliminary data.</text>
</comment>